<feature type="domain" description="SMODS-associated and fused to various effectors" evidence="1">
    <location>
        <begin position="64"/>
        <end position="261"/>
    </location>
</feature>
<evidence type="ECO:0000259" key="1">
    <source>
        <dbReference type="Pfam" id="PF18145"/>
    </source>
</evidence>
<organism evidence="3 4">
    <name type="scientific">Sorangium cellulosum (strain So ce56)</name>
    <name type="common">Polyangium cellulosum (strain So ce56)</name>
    <dbReference type="NCBI Taxonomy" id="448385"/>
    <lineage>
        <taxon>Bacteria</taxon>
        <taxon>Pseudomonadati</taxon>
        <taxon>Myxococcota</taxon>
        <taxon>Polyangia</taxon>
        <taxon>Polyangiales</taxon>
        <taxon>Polyangiaceae</taxon>
        <taxon>Sorangium</taxon>
    </lineage>
</organism>
<dbReference type="STRING" id="448385.sce5686"/>
<sequence length="407" mass="44802">MSDPNRLLVVSHSVLASIGRDQIEHAIPASDRAGGWDHVEIAPVRAELGRLHEIDWAAALAEQERLFAERLCGELAGRRRLAYFGFAPIPLAAHLGYRMTRCVAVDIYQHNRFRFDWAWSSDDSVSAPPALKPPSGLPEYGSRDEGPVVIRVSTSHRIAPWETAEIVPSSLADVDVMLAAPGEEALRTQSALTEVVKAFNDALSQVKSMFPRLTAIHLFAAVPVGLAFRLGAQINPTIYPEVVTYQYWRKGTPQYRQAIVLAERCRADLPALRLDNAGSAMGDVVADPALQTVMNLYNAPNRFLDALSYGWADEAPRRFCEIMVGAYNSASRAREILEKSGIDMGSVNFEQPVRAIWYEALNVAARAGGTRKLARSVRMDGMIAAYHPKIDEIIKATHATEEGSCQP</sequence>
<proteinExistence type="predicted"/>
<evidence type="ECO:0000259" key="2">
    <source>
        <dbReference type="Pfam" id="PF19955"/>
    </source>
</evidence>
<feature type="domain" description="Effector-associated" evidence="2">
    <location>
        <begin position="311"/>
        <end position="380"/>
    </location>
</feature>
<keyword evidence="4" id="KW-1185">Reference proteome</keyword>
<dbReference type="HOGENOM" id="CLU_675977_0_0_7"/>
<dbReference type="InterPro" id="IPR040836">
    <property type="entry name" value="SAVED"/>
</dbReference>
<protein>
    <submittedName>
        <fullName evidence="3">Uncharacterized protein</fullName>
    </submittedName>
</protein>
<gene>
    <name evidence="3" type="ordered locus">sce5686</name>
</gene>
<dbReference type="OrthoDB" id="583504at2"/>
<dbReference type="eggNOG" id="COG4249">
    <property type="taxonomic scope" value="Bacteria"/>
</dbReference>
<evidence type="ECO:0000313" key="3">
    <source>
        <dbReference type="EMBL" id="CAN95849.1"/>
    </source>
</evidence>
<dbReference type="EMBL" id="AM746676">
    <property type="protein sequence ID" value="CAN95849.1"/>
    <property type="molecule type" value="Genomic_DNA"/>
</dbReference>
<reference evidence="3 4" key="1">
    <citation type="journal article" date="2007" name="Nat. Biotechnol.">
        <title>Complete genome sequence of the myxobacterium Sorangium cellulosum.</title>
        <authorList>
            <person name="Schneiker S."/>
            <person name="Perlova O."/>
            <person name="Kaiser O."/>
            <person name="Gerth K."/>
            <person name="Alici A."/>
            <person name="Altmeyer M.O."/>
            <person name="Bartels D."/>
            <person name="Bekel T."/>
            <person name="Beyer S."/>
            <person name="Bode E."/>
            <person name="Bode H.B."/>
            <person name="Bolten C.J."/>
            <person name="Choudhuri J.V."/>
            <person name="Doss S."/>
            <person name="Elnakady Y.A."/>
            <person name="Frank B."/>
            <person name="Gaigalat L."/>
            <person name="Goesmann A."/>
            <person name="Groeger C."/>
            <person name="Gross F."/>
            <person name="Jelsbak L."/>
            <person name="Jelsbak L."/>
            <person name="Kalinowski J."/>
            <person name="Kegler C."/>
            <person name="Knauber T."/>
            <person name="Konietzny S."/>
            <person name="Kopp M."/>
            <person name="Krause L."/>
            <person name="Krug D."/>
            <person name="Linke B."/>
            <person name="Mahmud T."/>
            <person name="Martinez-Arias R."/>
            <person name="McHardy A.C."/>
            <person name="Merai M."/>
            <person name="Meyer F."/>
            <person name="Mormann S."/>
            <person name="Munoz-Dorado J."/>
            <person name="Perez J."/>
            <person name="Pradella S."/>
            <person name="Rachid S."/>
            <person name="Raddatz G."/>
            <person name="Rosenau F."/>
            <person name="Rueckert C."/>
            <person name="Sasse F."/>
            <person name="Scharfe M."/>
            <person name="Schuster S.C."/>
            <person name="Suen G."/>
            <person name="Treuner-Lange A."/>
            <person name="Velicer G.J."/>
            <person name="Vorholter F.-J."/>
            <person name="Weissman K.J."/>
            <person name="Welch R.D."/>
            <person name="Wenzel S.C."/>
            <person name="Whitworth D.E."/>
            <person name="Wilhelm S."/>
            <person name="Wittmann C."/>
            <person name="Bloecker H."/>
            <person name="Puehler A."/>
            <person name="Mueller R."/>
        </authorList>
    </citation>
    <scope>NUCLEOTIDE SEQUENCE [LARGE SCALE GENOMIC DNA]</scope>
    <source>
        <strain evidence="4">So ce56</strain>
    </source>
</reference>
<dbReference type="BioCyc" id="SCEL448385:SCE_RS29210-MONOMER"/>
<name>A9G7F1_SORC5</name>
<dbReference type="InterPro" id="IPR045430">
    <property type="entry name" value="EAD1"/>
</dbReference>
<accession>A9G7F1</accession>
<evidence type="ECO:0000313" key="4">
    <source>
        <dbReference type="Proteomes" id="UP000002139"/>
    </source>
</evidence>
<dbReference type="Pfam" id="PF19955">
    <property type="entry name" value="EAD1"/>
    <property type="match status" value="1"/>
</dbReference>
<dbReference type="NCBIfam" id="NF033611">
    <property type="entry name" value="SAVED"/>
    <property type="match status" value="1"/>
</dbReference>
<dbReference type="KEGG" id="scl:sce5686"/>
<dbReference type="Proteomes" id="UP000002139">
    <property type="component" value="Chromosome"/>
</dbReference>
<dbReference type="AlphaFoldDB" id="A9G7F1"/>
<dbReference type="Pfam" id="PF18145">
    <property type="entry name" value="SAVED"/>
    <property type="match status" value="1"/>
</dbReference>
<dbReference type="RefSeq" id="WP_012238314.1">
    <property type="nucleotide sequence ID" value="NC_010162.1"/>
</dbReference>